<dbReference type="EMBL" id="CAFBMH010000069">
    <property type="protein sequence ID" value="CAB4915597.1"/>
    <property type="molecule type" value="Genomic_DNA"/>
</dbReference>
<dbReference type="PANTHER" id="PTHR42939:SF1">
    <property type="entry name" value="ABC TRANSPORTER ATP-BINDING PROTEIN ALBC-RELATED"/>
    <property type="match status" value="1"/>
</dbReference>
<dbReference type="PROSITE" id="PS50893">
    <property type="entry name" value="ABC_TRANSPORTER_2"/>
    <property type="match status" value="1"/>
</dbReference>
<dbReference type="InterPro" id="IPR003439">
    <property type="entry name" value="ABC_transporter-like_ATP-bd"/>
</dbReference>
<evidence type="ECO:0000256" key="3">
    <source>
        <dbReference type="ARBA" id="ARBA00022840"/>
    </source>
</evidence>
<proteinExistence type="predicted"/>
<dbReference type="EMBL" id="CAEZYR010000115">
    <property type="protein sequence ID" value="CAB4762489.1"/>
    <property type="molecule type" value="Genomic_DNA"/>
</dbReference>
<evidence type="ECO:0000259" key="4">
    <source>
        <dbReference type="PROSITE" id="PS50893"/>
    </source>
</evidence>
<keyword evidence="1" id="KW-0813">Transport</keyword>
<keyword evidence="3" id="KW-0067">ATP-binding</keyword>
<dbReference type="AlphaFoldDB" id="A0A6J7H3N1"/>
<dbReference type="InterPro" id="IPR027417">
    <property type="entry name" value="P-loop_NTPase"/>
</dbReference>
<evidence type="ECO:0000313" key="6">
    <source>
        <dbReference type="EMBL" id="CAB4915597.1"/>
    </source>
</evidence>
<dbReference type="GO" id="GO:0016887">
    <property type="term" value="F:ATP hydrolysis activity"/>
    <property type="evidence" value="ECO:0007669"/>
    <property type="project" value="InterPro"/>
</dbReference>
<feature type="domain" description="ABC transporter" evidence="4">
    <location>
        <begin position="15"/>
        <end position="232"/>
    </location>
</feature>
<sequence>MNSRIQTTVKKTDALRIKSLGKSYADLDALEPLDLTVAHGESIALVGHNGSGKSTLLRLLAGLLEASSGTARIMGHPIGTVGARAALSFIPDDPVLYDDLSVREHVEYISRLHGGPGCDAVAEALIEQLGLGHRADDLPTRFSRGLRQRTSVLVAFSRSFDVLLVDEPFVGLDAAGKATVLELFKSANERGAAVVVATHEEQYVARVSRCVALRDGVLVHDGPATPDDVVRLVS</sequence>
<dbReference type="SUPFAM" id="SSF52540">
    <property type="entry name" value="P-loop containing nucleoside triphosphate hydrolases"/>
    <property type="match status" value="1"/>
</dbReference>
<keyword evidence="2" id="KW-0547">Nucleotide-binding</keyword>
<dbReference type="InterPro" id="IPR003593">
    <property type="entry name" value="AAA+_ATPase"/>
</dbReference>
<dbReference type="InterPro" id="IPR051782">
    <property type="entry name" value="ABC_Transporter_VariousFunc"/>
</dbReference>
<protein>
    <submittedName>
        <fullName evidence="6">Unannotated protein</fullName>
    </submittedName>
</protein>
<dbReference type="GO" id="GO:0005524">
    <property type="term" value="F:ATP binding"/>
    <property type="evidence" value="ECO:0007669"/>
    <property type="project" value="UniProtKB-KW"/>
</dbReference>
<dbReference type="SMART" id="SM00382">
    <property type="entry name" value="AAA"/>
    <property type="match status" value="1"/>
</dbReference>
<dbReference type="Gene3D" id="3.40.50.300">
    <property type="entry name" value="P-loop containing nucleotide triphosphate hydrolases"/>
    <property type="match status" value="1"/>
</dbReference>
<evidence type="ECO:0000256" key="2">
    <source>
        <dbReference type="ARBA" id="ARBA00022741"/>
    </source>
</evidence>
<evidence type="ECO:0000256" key="1">
    <source>
        <dbReference type="ARBA" id="ARBA00022448"/>
    </source>
</evidence>
<name>A0A6J7H3N1_9ZZZZ</name>
<accession>A0A6J7H3N1</accession>
<reference evidence="6" key="1">
    <citation type="submission" date="2020-05" db="EMBL/GenBank/DDBJ databases">
        <authorList>
            <person name="Chiriac C."/>
            <person name="Salcher M."/>
            <person name="Ghai R."/>
            <person name="Kavagutti S V."/>
        </authorList>
    </citation>
    <scope>NUCLEOTIDE SEQUENCE</scope>
</reference>
<dbReference type="Pfam" id="PF00005">
    <property type="entry name" value="ABC_tran"/>
    <property type="match status" value="1"/>
</dbReference>
<organism evidence="6">
    <name type="scientific">freshwater metagenome</name>
    <dbReference type="NCBI Taxonomy" id="449393"/>
    <lineage>
        <taxon>unclassified sequences</taxon>
        <taxon>metagenomes</taxon>
        <taxon>ecological metagenomes</taxon>
    </lineage>
</organism>
<gene>
    <name evidence="5" type="ORF">UFOPK2754_02507</name>
    <name evidence="6" type="ORF">UFOPK3543_01791</name>
</gene>
<dbReference type="PANTHER" id="PTHR42939">
    <property type="entry name" value="ABC TRANSPORTER ATP-BINDING PROTEIN ALBC-RELATED"/>
    <property type="match status" value="1"/>
</dbReference>
<evidence type="ECO:0000313" key="5">
    <source>
        <dbReference type="EMBL" id="CAB4762489.1"/>
    </source>
</evidence>